<dbReference type="OrthoDB" id="9804590at2"/>
<keyword evidence="1 4" id="KW-0489">Methyltransferase</keyword>
<dbReference type="Gene3D" id="2.40.50.1070">
    <property type="match status" value="1"/>
</dbReference>
<sequence length="412" mass="45230">MVRLHIEKLVAGGLGLARTPSGTALVRGGLPGETVEAELWQRKNHLEGRVIRVLEAHPARYRQALPPSADLPLEYPHQLPIKQLFVQESLERIGKLQFELAPVQPSPSYTAQPGLHYRTAAQYALHPQGGLAYRLPRSNELVPVPHDPLIAEPLQPAFELLSGWPLANLEEVVLRGSIYEQKVQIGFIGGHARHYKKTAQALVQEGIAGVVWGASSPRGRFRGPLQHLAGTPHLLEDFGGVLSSVNVQSFAQVNPKAAGLLFQEAAQVVEPGRKAVELYAGSGVLSLHLAHRFTEMVAIEINPSAVKRGEADRDRLGVENLVFIQDDARVLGQHLPADLVMVDPPRAGLAPEVLAGLLENRPQQILYIACDPATWARDVGRLVQSGYHLRFARPYDFYPFTHHVEVLSLLSL</sequence>
<organism evidence="7 8">
    <name type="scientific">Meiothermus taiwanensis</name>
    <dbReference type="NCBI Taxonomy" id="172827"/>
    <lineage>
        <taxon>Bacteria</taxon>
        <taxon>Thermotogati</taxon>
        <taxon>Deinococcota</taxon>
        <taxon>Deinococci</taxon>
        <taxon>Thermales</taxon>
        <taxon>Thermaceae</taxon>
        <taxon>Meiothermus</taxon>
    </lineage>
</organism>
<dbReference type="SUPFAM" id="SSF53335">
    <property type="entry name" value="S-adenosyl-L-methionine-dependent methyltransferases"/>
    <property type="match status" value="1"/>
</dbReference>
<dbReference type="PROSITE" id="PS51687">
    <property type="entry name" value="SAM_MT_RNA_M5U"/>
    <property type="match status" value="1"/>
</dbReference>
<dbReference type="Proteomes" id="UP000266089">
    <property type="component" value="Unassembled WGS sequence"/>
</dbReference>
<keyword evidence="2 4" id="KW-0808">Transferase</keyword>
<dbReference type="Gene3D" id="2.40.50.140">
    <property type="entry name" value="Nucleic acid-binding proteins"/>
    <property type="match status" value="1"/>
</dbReference>
<accession>A0A399DZT7</accession>
<dbReference type="PROSITE" id="PS01230">
    <property type="entry name" value="TRMA_1"/>
    <property type="match status" value="1"/>
</dbReference>
<keyword evidence="3 4" id="KW-0949">S-adenosyl-L-methionine</keyword>
<reference evidence="7 8" key="1">
    <citation type="submission" date="2018-08" db="EMBL/GenBank/DDBJ databases">
        <title>Meiothermus cateniformans JCM 15151 genome sequencing project.</title>
        <authorList>
            <person name="Da Costa M.S."/>
            <person name="Albuquerque L."/>
            <person name="Raposo P."/>
            <person name="Froufe H.J.C."/>
            <person name="Barroso C.S."/>
            <person name="Egas C."/>
        </authorList>
    </citation>
    <scope>NUCLEOTIDE SEQUENCE [LARGE SCALE GENOMIC DNA]</scope>
    <source>
        <strain evidence="7 8">JCM 15151</strain>
    </source>
</reference>
<dbReference type="InterPro" id="IPR029063">
    <property type="entry name" value="SAM-dependent_MTases_sf"/>
</dbReference>
<dbReference type="PROSITE" id="PS50926">
    <property type="entry name" value="TRAM"/>
    <property type="match status" value="1"/>
</dbReference>
<dbReference type="RefSeq" id="WP_027888751.1">
    <property type="nucleotide sequence ID" value="NZ_JBHSXZ010000071.1"/>
</dbReference>
<dbReference type="GO" id="GO:0070475">
    <property type="term" value="P:rRNA base methylation"/>
    <property type="evidence" value="ECO:0007669"/>
    <property type="project" value="TreeGrafter"/>
</dbReference>
<protein>
    <submittedName>
        <fullName evidence="7">23S rRNA (Uracil-C(5))-methyltransferase RlmCD</fullName>
        <ecNumber evidence="7">2.1.1.189</ecNumber>
    </submittedName>
</protein>
<dbReference type="GO" id="GO:0070041">
    <property type="term" value="F:rRNA (uridine-C5-)-methyltransferase activity"/>
    <property type="evidence" value="ECO:0007669"/>
    <property type="project" value="TreeGrafter"/>
</dbReference>
<evidence type="ECO:0000256" key="5">
    <source>
        <dbReference type="PROSITE-ProRule" id="PRU10015"/>
    </source>
</evidence>
<dbReference type="Pfam" id="PF05958">
    <property type="entry name" value="tRNA_U5-meth_tr"/>
    <property type="match status" value="1"/>
</dbReference>
<dbReference type="InterPro" id="IPR002792">
    <property type="entry name" value="TRAM_dom"/>
</dbReference>
<dbReference type="EC" id="2.1.1.189" evidence="7"/>
<evidence type="ECO:0000256" key="1">
    <source>
        <dbReference type="ARBA" id="ARBA00022603"/>
    </source>
</evidence>
<feature type="domain" description="TRAM" evidence="6">
    <location>
        <begin position="1"/>
        <end position="52"/>
    </location>
</feature>
<dbReference type="PANTHER" id="PTHR11061">
    <property type="entry name" value="RNA M5U METHYLTRANSFERASE"/>
    <property type="match status" value="1"/>
</dbReference>
<feature type="binding site" evidence="4">
    <location>
        <position position="300"/>
    </location>
    <ligand>
        <name>S-adenosyl-L-methionine</name>
        <dbReference type="ChEBI" id="CHEBI:59789"/>
    </ligand>
</feature>
<feature type="active site" description="Nucleophile" evidence="4">
    <location>
        <position position="370"/>
    </location>
</feature>
<dbReference type="SUPFAM" id="SSF50249">
    <property type="entry name" value="Nucleic acid-binding proteins"/>
    <property type="match status" value="1"/>
</dbReference>
<evidence type="ECO:0000256" key="2">
    <source>
        <dbReference type="ARBA" id="ARBA00022679"/>
    </source>
</evidence>
<feature type="binding site" evidence="4">
    <location>
        <position position="343"/>
    </location>
    <ligand>
        <name>S-adenosyl-L-methionine</name>
        <dbReference type="ChEBI" id="CHEBI:59789"/>
    </ligand>
</feature>
<name>A0A399DZT7_9DEIN</name>
<evidence type="ECO:0000313" key="8">
    <source>
        <dbReference type="Proteomes" id="UP000266089"/>
    </source>
</evidence>
<evidence type="ECO:0000259" key="6">
    <source>
        <dbReference type="PROSITE" id="PS50926"/>
    </source>
</evidence>
<dbReference type="CDD" id="cd02440">
    <property type="entry name" value="AdoMet_MTases"/>
    <property type="match status" value="1"/>
</dbReference>
<comment type="similarity">
    <text evidence="4">Belongs to the class I-like SAM-binding methyltransferase superfamily. RNA M5U methyltransferase family.</text>
</comment>
<proteinExistence type="inferred from homology"/>
<dbReference type="InterPro" id="IPR010280">
    <property type="entry name" value="U5_MeTrfase_fam"/>
</dbReference>
<gene>
    <name evidence="7" type="primary">rlmCD</name>
    <name evidence="7" type="ORF">Mcate_02234</name>
</gene>
<evidence type="ECO:0000256" key="3">
    <source>
        <dbReference type="ARBA" id="ARBA00022691"/>
    </source>
</evidence>
<dbReference type="PANTHER" id="PTHR11061:SF30">
    <property type="entry name" value="TRNA (URACIL(54)-C(5))-METHYLTRANSFERASE"/>
    <property type="match status" value="1"/>
</dbReference>
<dbReference type="Gene3D" id="3.40.50.150">
    <property type="entry name" value="Vaccinia Virus protein VP39"/>
    <property type="match status" value="1"/>
</dbReference>
<dbReference type="InterPro" id="IPR030390">
    <property type="entry name" value="MeTrfase_TrmA_AS"/>
</dbReference>
<dbReference type="AlphaFoldDB" id="A0A399DZT7"/>
<evidence type="ECO:0000313" key="7">
    <source>
        <dbReference type="EMBL" id="RIH75442.1"/>
    </source>
</evidence>
<comment type="caution">
    <text evidence="7">The sequence shown here is derived from an EMBL/GenBank/DDBJ whole genome shotgun (WGS) entry which is preliminary data.</text>
</comment>
<evidence type="ECO:0000256" key="4">
    <source>
        <dbReference type="PROSITE-ProRule" id="PRU01024"/>
    </source>
</evidence>
<feature type="binding site" evidence="4">
    <location>
        <position position="279"/>
    </location>
    <ligand>
        <name>S-adenosyl-L-methionine</name>
        <dbReference type="ChEBI" id="CHEBI:59789"/>
    </ligand>
</feature>
<dbReference type="EMBL" id="QWKX01000067">
    <property type="protein sequence ID" value="RIH75442.1"/>
    <property type="molecule type" value="Genomic_DNA"/>
</dbReference>
<dbReference type="InterPro" id="IPR012340">
    <property type="entry name" value="NA-bd_OB-fold"/>
</dbReference>
<feature type="binding site" evidence="4">
    <location>
        <position position="252"/>
    </location>
    <ligand>
        <name>S-adenosyl-L-methionine</name>
        <dbReference type="ChEBI" id="CHEBI:59789"/>
    </ligand>
</feature>
<feature type="active site" evidence="5">
    <location>
        <position position="370"/>
    </location>
</feature>